<comment type="caution">
    <text evidence="3">The sequence shown here is derived from an EMBL/GenBank/DDBJ whole genome shotgun (WGS) entry which is preliminary data.</text>
</comment>
<evidence type="ECO:0000313" key="3">
    <source>
        <dbReference type="EMBL" id="KKW90581.1"/>
    </source>
</evidence>
<keyword evidence="4" id="KW-1185">Reference proteome</keyword>
<gene>
    <name evidence="3" type="ORF">YP76_18500</name>
</gene>
<evidence type="ECO:0000256" key="2">
    <source>
        <dbReference type="SAM" id="MobiDB-lite"/>
    </source>
</evidence>
<dbReference type="InterPro" id="IPR008807">
    <property type="entry name" value="ROS_MUCR"/>
</dbReference>
<dbReference type="STRING" id="56193.YP76_18500"/>
<evidence type="ECO:0000313" key="4">
    <source>
        <dbReference type="Proteomes" id="UP000033874"/>
    </source>
</evidence>
<evidence type="ECO:0000256" key="1">
    <source>
        <dbReference type="ARBA" id="ARBA00007031"/>
    </source>
</evidence>
<organism evidence="3 4">
    <name type="scientific">Sphingobium chungbukense</name>
    <dbReference type="NCBI Taxonomy" id="56193"/>
    <lineage>
        <taxon>Bacteria</taxon>
        <taxon>Pseudomonadati</taxon>
        <taxon>Pseudomonadota</taxon>
        <taxon>Alphaproteobacteria</taxon>
        <taxon>Sphingomonadales</taxon>
        <taxon>Sphingomonadaceae</taxon>
        <taxon>Sphingobium</taxon>
    </lineage>
</organism>
<comment type="similarity">
    <text evidence="1">Belongs to the ros/MucR family.</text>
</comment>
<sequence length="223" mass="23361">MTNDAQPDVTALAVQLLSAFVSNNSLEAAALPELIRSTRAALGQDVISPETNPAAEKFTPAVSIRKSIASPDHILSLIDGKPYKTLKRHLSGHGLTPAQYRERYKLPEDYPLVAAGYSQARRAIARKLGLGRKPTALVKAPTPQPTADAAATSDMPARKPGRKPAVKNAAGSAKAPRGASRKNATQKPVLSIKFPATAAQSDVTSATRQGQTAATAGPEVKKG</sequence>
<feature type="compositionally biased region" description="Low complexity" evidence="2">
    <location>
        <begin position="204"/>
        <end position="217"/>
    </location>
</feature>
<dbReference type="InterPro" id="IPR041920">
    <property type="entry name" value="ROS/MUCR_sf"/>
</dbReference>
<dbReference type="EMBL" id="LBIC01000009">
    <property type="protein sequence ID" value="KKW90581.1"/>
    <property type="molecule type" value="Genomic_DNA"/>
</dbReference>
<reference evidence="3 4" key="1">
    <citation type="submission" date="2015-04" db="EMBL/GenBank/DDBJ databases">
        <title>Genome sequence of aromatic hydrocarbons-degrading Sphingobium chungbukense DJ77.</title>
        <authorList>
            <person name="Kim Y.-C."/>
            <person name="Chae J.-C."/>
        </authorList>
    </citation>
    <scope>NUCLEOTIDE SEQUENCE [LARGE SCALE GENOMIC DNA]</scope>
    <source>
        <strain evidence="3 4">DJ77</strain>
    </source>
</reference>
<protein>
    <recommendedName>
        <fullName evidence="5">MucR family transcriptional regulator</fullName>
    </recommendedName>
</protein>
<dbReference type="AlphaFoldDB" id="A0A0M3ANS2"/>
<dbReference type="GO" id="GO:0003677">
    <property type="term" value="F:DNA binding"/>
    <property type="evidence" value="ECO:0007669"/>
    <property type="project" value="InterPro"/>
</dbReference>
<dbReference type="Pfam" id="PF05443">
    <property type="entry name" value="ROS_MUCR"/>
    <property type="match status" value="1"/>
</dbReference>
<dbReference type="RefSeq" id="WP_046765082.1">
    <property type="nucleotide sequence ID" value="NZ_LBIC01000009.1"/>
</dbReference>
<feature type="region of interest" description="Disordered" evidence="2">
    <location>
        <begin position="135"/>
        <end position="223"/>
    </location>
</feature>
<dbReference type="Proteomes" id="UP000033874">
    <property type="component" value="Unassembled WGS sequence"/>
</dbReference>
<name>A0A0M3ANS2_9SPHN</name>
<proteinExistence type="inferred from homology"/>
<evidence type="ECO:0008006" key="5">
    <source>
        <dbReference type="Google" id="ProtNLM"/>
    </source>
</evidence>
<dbReference type="GO" id="GO:0006355">
    <property type="term" value="P:regulation of DNA-templated transcription"/>
    <property type="evidence" value="ECO:0007669"/>
    <property type="project" value="InterPro"/>
</dbReference>
<accession>A0A0M3ANS2</accession>
<dbReference type="Gene3D" id="1.10.10.1550">
    <property type="entry name" value="ROS/MUCR transcriptional regulator protein"/>
    <property type="match status" value="1"/>
</dbReference>
<dbReference type="PATRIC" id="fig|56193.3.peg.3878"/>
<dbReference type="GO" id="GO:0008270">
    <property type="term" value="F:zinc ion binding"/>
    <property type="evidence" value="ECO:0007669"/>
    <property type="project" value="InterPro"/>
</dbReference>